<dbReference type="InterPro" id="IPR052708">
    <property type="entry name" value="PxpC"/>
</dbReference>
<accession>A0A6M0Q9J4</accession>
<dbReference type="Pfam" id="PF02626">
    <property type="entry name" value="CT_A_B"/>
    <property type="match status" value="1"/>
</dbReference>
<gene>
    <name evidence="5" type="ORF">G4D63_14635</name>
</gene>
<dbReference type="GO" id="GO:0016740">
    <property type="term" value="F:transferase activity"/>
    <property type="evidence" value="ECO:0007669"/>
    <property type="project" value="UniProtKB-KW"/>
</dbReference>
<keyword evidence="5" id="KW-0808">Transferase</keyword>
<evidence type="ECO:0000313" key="6">
    <source>
        <dbReference type="Proteomes" id="UP000481043"/>
    </source>
</evidence>
<feature type="domain" description="Carboxyltransferase" evidence="4">
    <location>
        <begin position="27"/>
        <end position="302"/>
    </location>
</feature>
<evidence type="ECO:0000313" key="5">
    <source>
        <dbReference type="EMBL" id="NEY72973.1"/>
    </source>
</evidence>
<dbReference type="RefSeq" id="WP_163180444.1">
    <property type="nucleotide sequence ID" value="NZ_JAAIWM010000005.1"/>
</dbReference>
<evidence type="ECO:0000256" key="3">
    <source>
        <dbReference type="ARBA" id="ARBA00022840"/>
    </source>
</evidence>
<keyword evidence="6" id="KW-1185">Reference proteome</keyword>
<evidence type="ECO:0000259" key="4">
    <source>
        <dbReference type="SMART" id="SM00797"/>
    </source>
</evidence>
<comment type="caution">
    <text evidence="5">The sequence shown here is derived from an EMBL/GenBank/DDBJ whole genome shotgun (WGS) entry which is preliminary data.</text>
</comment>
<keyword evidence="1" id="KW-0547">Nucleotide-binding</keyword>
<organism evidence="5 6">
    <name type="scientific">Bacillus mesophilus</name>
    <dbReference type="NCBI Taxonomy" id="1808955"/>
    <lineage>
        <taxon>Bacteria</taxon>
        <taxon>Bacillati</taxon>
        <taxon>Bacillota</taxon>
        <taxon>Bacilli</taxon>
        <taxon>Bacillales</taxon>
        <taxon>Bacillaceae</taxon>
        <taxon>Bacillus</taxon>
    </lineage>
</organism>
<protein>
    <submittedName>
        <fullName evidence="5">Biotin-dependent carboxyltransferase</fullName>
    </submittedName>
</protein>
<sequence length="309" mass="33859">MSKAIITIKKPGLATSIQDGGRYGYQRFGVVSSGAMDRYALNWANALVGNPLNAACLEICLVGPSLVFHEDVSFSICGANLSPHLNGQLLQGWRTYKAKAGEQLSFGRQVDGNYAYLAVKGGLESEVVMGSQSTYTKAELGTAITEGLTIWGNPQTLPRNRGLITEEIPKYEDHVHVHYIPGPHQSYIKEDSIQHFEEQSFLLQQGDRMGFRLKGTKPIETKNYENLSSNPIPLGGIQLPPDGNPIILLADRQTTGGYPRIGTVISTDLSKIVQLSMGKGTIGFTAIAIEEAQLLFKQKHLKMKLYTHI</sequence>
<dbReference type="GO" id="GO:0016787">
    <property type="term" value="F:hydrolase activity"/>
    <property type="evidence" value="ECO:0007669"/>
    <property type="project" value="UniProtKB-KW"/>
</dbReference>
<reference evidence="5 6" key="1">
    <citation type="submission" date="2020-02" db="EMBL/GenBank/DDBJ databases">
        <title>Bacillus aquiflavi sp. nov., isolated from yellow water of strong flavor Chinese baijiu in Yibin region of China.</title>
        <authorList>
            <person name="Xie J."/>
        </authorList>
    </citation>
    <scope>NUCLEOTIDE SEQUENCE [LARGE SCALE GENOMIC DNA]</scope>
    <source>
        <strain evidence="5 6">SA4</strain>
    </source>
</reference>
<dbReference type="AlphaFoldDB" id="A0A6M0Q9J4"/>
<dbReference type="InterPro" id="IPR029000">
    <property type="entry name" value="Cyclophilin-like_dom_sf"/>
</dbReference>
<dbReference type="Proteomes" id="UP000481043">
    <property type="component" value="Unassembled WGS sequence"/>
</dbReference>
<dbReference type="Gene3D" id="2.40.100.10">
    <property type="entry name" value="Cyclophilin-like"/>
    <property type="match status" value="1"/>
</dbReference>
<keyword evidence="2" id="KW-0378">Hydrolase</keyword>
<dbReference type="NCBIfam" id="TIGR00724">
    <property type="entry name" value="urea_amlyse_rel"/>
    <property type="match status" value="1"/>
</dbReference>
<dbReference type="PANTHER" id="PTHR43309:SF5">
    <property type="entry name" value="5-OXOPROLINASE SUBUNIT C"/>
    <property type="match status" value="1"/>
</dbReference>
<dbReference type="GO" id="GO:0005524">
    <property type="term" value="F:ATP binding"/>
    <property type="evidence" value="ECO:0007669"/>
    <property type="project" value="UniProtKB-KW"/>
</dbReference>
<dbReference type="EMBL" id="JAAIWM010000005">
    <property type="protein sequence ID" value="NEY72973.1"/>
    <property type="molecule type" value="Genomic_DNA"/>
</dbReference>
<proteinExistence type="predicted"/>
<dbReference type="InterPro" id="IPR003778">
    <property type="entry name" value="CT_A_B"/>
</dbReference>
<dbReference type="SMART" id="SM00797">
    <property type="entry name" value="AHS2"/>
    <property type="match status" value="1"/>
</dbReference>
<evidence type="ECO:0000256" key="1">
    <source>
        <dbReference type="ARBA" id="ARBA00022741"/>
    </source>
</evidence>
<dbReference type="PANTHER" id="PTHR43309">
    <property type="entry name" value="5-OXOPROLINASE SUBUNIT C"/>
    <property type="match status" value="1"/>
</dbReference>
<evidence type="ECO:0000256" key="2">
    <source>
        <dbReference type="ARBA" id="ARBA00022801"/>
    </source>
</evidence>
<keyword evidence="3" id="KW-0067">ATP-binding</keyword>
<name>A0A6M0Q9J4_9BACI</name>